<dbReference type="HOGENOM" id="CLU_119227_0_0_1"/>
<keyword evidence="3" id="KW-0539">Nucleus</keyword>
<reference evidence="6" key="3">
    <citation type="submission" date="2015-06" db="UniProtKB">
        <authorList>
            <consortium name="EnsemblMetazoa"/>
        </authorList>
    </citation>
    <scope>IDENTIFICATION</scope>
</reference>
<dbReference type="EMBL" id="KB096590">
    <property type="protein sequence ID" value="ESO03562.1"/>
    <property type="molecule type" value="Genomic_DNA"/>
</dbReference>
<dbReference type="GeneID" id="20210211"/>
<dbReference type="InterPro" id="IPR024132">
    <property type="entry name" value="Akirin"/>
</dbReference>
<evidence type="ECO:0000256" key="1">
    <source>
        <dbReference type="ARBA" id="ARBA00004123"/>
    </source>
</evidence>
<name>T1FN12_HELRO</name>
<evidence type="ECO:0000256" key="2">
    <source>
        <dbReference type="ARBA" id="ARBA00005625"/>
    </source>
</evidence>
<dbReference type="Proteomes" id="UP000015101">
    <property type="component" value="Unassembled WGS sequence"/>
</dbReference>
<evidence type="ECO:0000313" key="6">
    <source>
        <dbReference type="EnsemblMetazoa" id="HelroP185607"/>
    </source>
</evidence>
<keyword evidence="7" id="KW-1185">Reference proteome</keyword>
<dbReference type="FunCoup" id="T1FN12">
    <property type="interactions" value="1516"/>
</dbReference>
<dbReference type="CTD" id="20210211"/>
<feature type="compositionally biased region" description="Polar residues" evidence="4">
    <location>
        <begin position="30"/>
        <end position="39"/>
    </location>
</feature>
<proteinExistence type="inferred from homology"/>
<dbReference type="GO" id="GO:0045944">
    <property type="term" value="P:positive regulation of transcription by RNA polymerase II"/>
    <property type="evidence" value="ECO:0000318"/>
    <property type="project" value="GO_Central"/>
</dbReference>
<comment type="subcellular location">
    <subcellularLocation>
        <location evidence="1">Nucleus</location>
    </subcellularLocation>
</comment>
<dbReference type="RefSeq" id="XP_009018119.1">
    <property type="nucleotide sequence ID" value="XM_009019871.1"/>
</dbReference>
<evidence type="ECO:0000313" key="7">
    <source>
        <dbReference type="Proteomes" id="UP000015101"/>
    </source>
</evidence>
<dbReference type="GO" id="GO:0005634">
    <property type="term" value="C:nucleus"/>
    <property type="evidence" value="ECO:0000318"/>
    <property type="project" value="GO_Central"/>
</dbReference>
<organism evidence="6 7">
    <name type="scientific">Helobdella robusta</name>
    <name type="common">Californian leech</name>
    <dbReference type="NCBI Taxonomy" id="6412"/>
    <lineage>
        <taxon>Eukaryota</taxon>
        <taxon>Metazoa</taxon>
        <taxon>Spiralia</taxon>
        <taxon>Lophotrochozoa</taxon>
        <taxon>Annelida</taxon>
        <taxon>Clitellata</taxon>
        <taxon>Hirudinea</taxon>
        <taxon>Rhynchobdellida</taxon>
        <taxon>Glossiphoniidae</taxon>
        <taxon>Helobdella</taxon>
    </lineage>
</organism>
<dbReference type="EMBL" id="AMQM01004495">
    <property type="status" value="NOT_ANNOTATED_CDS"/>
    <property type="molecule type" value="Genomic_DNA"/>
</dbReference>
<dbReference type="PANTHER" id="PTHR13293">
    <property type="entry name" value="AKIRIN-RELATED"/>
    <property type="match status" value="1"/>
</dbReference>
<evidence type="ECO:0000256" key="4">
    <source>
        <dbReference type="SAM" id="MobiDB-lite"/>
    </source>
</evidence>
<dbReference type="STRING" id="6412.T1FN12"/>
<dbReference type="OrthoDB" id="10039914at2759"/>
<feature type="region of interest" description="Disordered" evidence="4">
    <location>
        <begin position="21"/>
        <end position="47"/>
    </location>
</feature>
<sequence length="198" mass="23179">MACATLAVKRHRHFDFEPLERSHKRRRISATKTTLSSAMAPTRKQEEDEFSPFANLGFLLSWDQDELMSRIRYHVKRFNRQKFLAEQQNAPSASNDIQNAQLPHIIHPTTQLQQHLLPSNQLLPDIQTNQIEGLNPRFTLKQASILCEKAMKEKEKIWKLEYEQILSSRLAEQYECFLKFNNDSMYRGPKEQASSYVS</sequence>
<evidence type="ECO:0008006" key="8">
    <source>
        <dbReference type="Google" id="ProtNLM"/>
    </source>
</evidence>
<dbReference type="PANTHER" id="PTHR13293:SF6">
    <property type="entry name" value="AKIRIN-RELATED"/>
    <property type="match status" value="1"/>
</dbReference>
<comment type="similarity">
    <text evidence="2">Belongs to the akirin family.</text>
</comment>
<gene>
    <name evidence="6" type="primary">20210211</name>
    <name evidence="5" type="ORF">HELRODRAFT_185607</name>
</gene>
<dbReference type="EnsemblMetazoa" id="HelroT185607">
    <property type="protein sequence ID" value="HelroP185607"/>
    <property type="gene ID" value="HelroG185607"/>
</dbReference>
<evidence type="ECO:0000313" key="5">
    <source>
        <dbReference type="EMBL" id="ESO03562.1"/>
    </source>
</evidence>
<dbReference type="GO" id="GO:0000785">
    <property type="term" value="C:chromatin"/>
    <property type="evidence" value="ECO:0000318"/>
    <property type="project" value="GO_Central"/>
</dbReference>
<dbReference type="InParanoid" id="T1FN12"/>
<protein>
    <recommendedName>
        <fullName evidence="8">Akirin</fullName>
    </recommendedName>
</protein>
<evidence type="ECO:0000256" key="3">
    <source>
        <dbReference type="ARBA" id="ARBA00023242"/>
    </source>
</evidence>
<accession>T1FN12</accession>
<dbReference type="AlphaFoldDB" id="T1FN12"/>
<dbReference type="GO" id="GO:0003712">
    <property type="term" value="F:transcription coregulator activity"/>
    <property type="evidence" value="ECO:0000318"/>
    <property type="project" value="GO_Central"/>
</dbReference>
<reference evidence="5 7" key="2">
    <citation type="journal article" date="2013" name="Nature">
        <title>Insights into bilaterian evolution from three spiralian genomes.</title>
        <authorList>
            <person name="Simakov O."/>
            <person name="Marletaz F."/>
            <person name="Cho S.J."/>
            <person name="Edsinger-Gonzales E."/>
            <person name="Havlak P."/>
            <person name="Hellsten U."/>
            <person name="Kuo D.H."/>
            <person name="Larsson T."/>
            <person name="Lv J."/>
            <person name="Arendt D."/>
            <person name="Savage R."/>
            <person name="Osoegawa K."/>
            <person name="de Jong P."/>
            <person name="Grimwood J."/>
            <person name="Chapman J.A."/>
            <person name="Shapiro H."/>
            <person name="Aerts A."/>
            <person name="Otillar R.P."/>
            <person name="Terry A.Y."/>
            <person name="Boore J.L."/>
            <person name="Grigoriev I.V."/>
            <person name="Lindberg D.R."/>
            <person name="Seaver E.C."/>
            <person name="Weisblat D.A."/>
            <person name="Putnam N.H."/>
            <person name="Rokhsar D.S."/>
        </authorList>
    </citation>
    <scope>NUCLEOTIDE SEQUENCE</scope>
</reference>
<dbReference type="eggNOG" id="KOG4330">
    <property type="taxonomic scope" value="Eukaryota"/>
</dbReference>
<reference evidence="7" key="1">
    <citation type="submission" date="2012-12" db="EMBL/GenBank/DDBJ databases">
        <authorList>
            <person name="Hellsten U."/>
            <person name="Grimwood J."/>
            <person name="Chapman J.A."/>
            <person name="Shapiro H."/>
            <person name="Aerts A."/>
            <person name="Otillar R.P."/>
            <person name="Terry A.Y."/>
            <person name="Boore J.L."/>
            <person name="Simakov O."/>
            <person name="Marletaz F."/>
            <person name="Cho S.-J."/>
            <person name="Edsinger-Gonzales E."/>
            <person name="Havlak P."/>
            <person name="Kuo D.-H."/>
            <person name="Larsson T."/>
            <person name="Lv J."/>
            <person name="Arendt D."/>
            <person name="Savage R."/>
            <person name="Osoegawa K."/>
            <person name="de Jong P."/>
            <person name="Lindberg D.R."/>
            <person name="Seaver E.C."/>
            <person name="Weisblat D.A."/>
            <person name="Putnam N.H."/>
            <person name="Grigoriev I.V."/>
            <person name="Rokhsar D.S."/>
        </authorList>
    </citation>
    <scope>NUCLEOTIDE SEQUENCE</scope>
</reference>
<dbReference type="GO" id="GO:0045089">
    <property type="term" value="P:positive regulation of innate immune response"/>
    <property type="evidence" value="ECO:0000318"/>
    <property type="project" value="GO_Central"/>
</dbReference>
<dbReference type="KEGG" id="hro:HELRODRAFT_185607"/>